<gene>
    <name evidence="1" type="ORF">BDR25DRAFT_363287</name>
</gene>
<dbReference type="EMBL" id="MU003556">
    <property type="protein sequence ID" value="KAF2462954.1"/>
    <property type="molecule type" value="Genomic_DNA"/>
</dbReference>
<proteinExistence type="predicted"/>
<name>A0ACB6Q7X5_9PLEO</name>
<accession>A0ACB6Q7X5</accession>
<dbReference type="Proteomes" id="UP000799755">
    <property type="component" value="Unassembled WGS sequence"/>
</dbReference>
<protein>
    <submittedName>
        <fullName evidence="1">Uncharacterized protein</fullName>
    </submittedName>
</protein>
<sequence>MIIMLIDSRRISPGISRMKSLLQTSQLLATAGFYNVFGQSLGLVLDLRTPCILTPHKILDPEFSNNVLSPLKIQSHKCIEQINTPPESKESSHHPAGLDSSKWIRARFRSTNGNCSSDPNADLSHQPHQLTTSHRWRSNFHGLHLFSYDTHTAFRIRLPVEQSHLEVLHFNQYFPIAFLPLQFFSTLRLGFLLPVALIPSLRSTHSRNGACTALCGINTPTSNVQCLRGTKYFKQLVNHPGDKDNCSGAPNTTSGTFSSRVGNNQVDLIT</sequence>
<comment type="caution">
    <text evidence="1">The sequence shown here is derived from an EMBL/GenBank/DDBJ whole genome shotgun (WGS) entry which is preliminary data.</text>
</comment>
<evidence type="ECO:0000313" key="2">
    <source>
        <dbReference type="Proteomes" id="UP000799755"/>
    </source>
</evidence>
<keyword evidence="2" id="KW-1185">Reference proteome</keyword>
<reference evidence="1" key="1">
    <citation type="journal article" date="2020" name="Stud. Mycol.">
        <title>101 Dothideomycetes genomes: a test case for predicting lifestyles and emergence of pathogens.</title>
        <authorList>
            <person name="Haridas S."/>
            <person name="Albert R."/>
            <person name="Binder M."/>
            <person name="Bloem J."/>
            <person name="Labutti K."/>
            <person name="Salamov A."/>
            <person name="Andreopoulos B."/>
            <person name="Baker S."/>
            <person name="Barry K."/>
            <person name="Bills G."/>
            <person name="Bluhm B."/>
            <person name="Cannon C."/>
            <person name="Castanera R."/>
            <person name="Culley D."/>
            <person name="Daum C."/>
            <person name="Ezra D."/>
            <person name="Gonzalez J."/>
            <person name="Henrissat B."/>
            <person name="Kuo A."/>
            <person name="Liang C."/>
            <person name="Lipzen A."/>
            <person name="Lutzoni F."/>
            <person name="Magnuson J."/>
            <person name="Mondo S."/>
            <person name="Nolan M."/>
            <person name="Ohm R."/>
            <person name="Pangilinan J."/>
            <person name="Park H.-J."/>
            <person name="Ramirez L."/>
            <person name="Alfaro M."/>
            <person name="Sun H."/>
            <person name="Tritt A."/>
            <person name="Yoshinaga Y."/>
            <person name="Zwiers L.-H."/>
            <person name="Turgeon B."/>
            <person name="Goodwin S."/>
            <person name="Spatafora J."/>
            <person name="Crous P."/>
            <person name="Grigoriev I."/>
        </authorList>
    </citation>
    <scope>NUCLEOTIDE SEQUENCE</scope>
    <source>
        <strain evidence="1">ATCC 200398</strain>
    </source>
</reference>
<organism evidence="1 2">
    <name type="scientific">Lindgomyces ingoldianus</name>
    <dbReference type="NCBI Taxonomy" id="673940"/>
    <lineage>
        <taxon>Eukaryota</taxon>
        <taxon>Fungi</taxon>
        <taxon>Dikarya</taxon>
        <taxon>Ascomycota</taxon>
        <taxon>Pezizomycotina</taxon>
        <taxon>Dothideomycetes</taxon>
        <taxon>Pleosporomycetidae</taxon>
        <taxon>Pleosporales</taxon>
        <taxon>Lindgomycetaceae</taxon>
        <taxon>Lindgomyces</taxon>
    </lineage>
</organism>
<evidence type="ECO:0000313" key="1">
    <source>
        <dbReference type="EMBL" id="KAF2462954.1"/>
    </source>
</evidence>